<dbReference type="PROSITE" id="PS51192">
    <property type="entry name" value="HELICASE_ATP_BIND_1"/>
    <property type="match status" value="1"/>
</dbReference>
<dbReference type="GO" id="GO:0005524">
    <property type="term" value="F:ATP binding"/>
    <property type="evidence" value="ECO:0007669"/>
    <property type="project" value="UniProtKB-UniRule"/>
</dbReference>
<gene>
    <name evidence="10" type="primary">hel308</name>
    <name evidence="13" type="ORF">ENM78_06430</name>
</gene>
<dbReference type="HAMAP" id="MF_00442">
    <property type="entry name" value="Helicase_Hel308"/>
    <property type="match status" value="1"/>
</dbReference>
<dbReference type="Pfam" id="PF21280">
    <property type="entry name" value="Helicase_dom4_arc"/>
    <property type="match status" value="1"/>
</dbReference>
<accession>A0A7J3ZLU4</accession>
<proteinExistence type="inferred from homology"/>
<reference evidence="13" key="1">
    <citation type="journal article" date="2020" name="mSystems">
        <title>Genome- and Community-Level Interaction Insights into Carbon Utilization and Element Cycling Functions of Hydrothermarchaeota in Hydrothermal Sediment.</title>
        <authorList>
            <person name="Zhou Z."/>
            <person name="Liu Y."/>
            <person name="Xu W."/>
            <person name="Pan J."/>
            <person name="Luo Z.H."/>
            <person name="Li M."/>
        </authorList>
    </citation>
    <scope>NUCLEOTIDE SEQUENCE [LARGE SCALE GENOMIC DNA]</scope>
    <source>
        <strain evidence="13">SpSt-1116</strain>
    </source>
</reference>
<dbReference type="SMART" id="SM00278">
    <property type="entry name" value="HhH1"/>
    <property type="match status" value="2"/>
</dbReference>
<dbReference type="PANTHER" id="PTHR47961">
    <property type="entry name" value="DNA POLYMERASE THETA, PUTATIVE (AFU_ORTHOLOGUE AFUA_1G05260)-RELATED"/>
    <property type="match status" value="1"/>
</dbReference>
<dbReference type="SMART" id="SM00487">
    <property type="entry name" value="DEXDc"/>
    <property type="match status" value="1"/>
</dbReference>
<dbReference type="InterPro" id="IPR011545">
    <property type="entry name" value="DEAD/DEAH_box_helicase_dom"/>
</dbReference>
<dbReference type="CDD" id="cd18028">
    <property type="entry name" value="DEXHc_archSki2"/>
    <property type="match status" value="1"/>
</dbReference>
<dbReference type="GO" id="GO:0006281">
    <property type="term" value="P:DNA repair"/>
    <property type="evidence" value="ECO:0007669"/>
    <property type="project" value="UniProtKB-UniRule"/>
</dbReference>
<dbReference type="Gene3D" id="1.10.150.20">
    <property type="entry name" value="5' to 3' exonuclease, C-terminal subdomain"/>
    <property type="match status" value="1"/>
</dbReference>
<dbReference type="GO" id="GO:0043138">
    <property type="term" value="F:3'-5' DNA helicase activity"/>
    <property type="evidence" value="ECO:0007669"/>
    <property type="project" value="UniProtKB-UniRule"/>
</dbReference>
<feature type="domain" description="Helicase ATP-binding" evidence="11">
    <location>
        <begin position="38"/>
        <end position="205"/>
    </location>
</feature>
<dbReference type="Gene3D" id="1.10.3380.30">
    <property type="match status" value="1"/>
</dbReference>
<name>A0A7J3ZLU4_9CREN</name>
<evidence type="ECO:0000256" key="8">
    <source>
        <dbReference type="ARBA" id="ARBA00023235"/>
    </source>
</evidence>
<dbReference type="Pfam" id="PF00270">
    <property type="entry name" value="DEAD"/>
    <property type="match status" value="1"/>
</dbReference>
<keyword evidence="4 10" id="KW-0347">Helicase</keyword>
<keyword evidence="2 10" id="KW-0227">DNA damage</keyword>
<comment type="caution">
    <text evidence="13">The sequence shown here is derived from an EMBL/GenBank/DDBJ whole genome shotgun (WGS) entry which is preliminary data.</text>
</comment>
<evidence type="ECO:0000256" key="9">
    <source>
        <dbReference type="ARBA" id="ARBA00034617"/>
    </source>
</evidence>
<sequence length="720" mass="81483">MGCSALRVSELPINERLKQLLESEGVKELFPPQTEACKRGLFSGRNIIMSTQTASGKTLIAEIACINNVLSGRGKSAYLTPLKALAMEKLADFKRYEVLGVKTALSIGDYDSSDPYLHEYDVVVSTYEKMDSLLRHKPRWFSQVSLIVIDEIHYVDDPERGPVLESLISKVKAQRRDIQIVGLSATIGNPEELARWLDAELVVSEWRPVPLREGVYFKNRIVYSDGAVKLVTPVYSHPIYDLILDVLAEGGQALVFVNSRRRAVELAEAASRRMGSAASRELVELAEAALESSEVPDLNKRLYETLKRGYGFHHAGLTLEQRRIVEDGFRKGLLRAVFATPTLAAGVNLPARRVIVEDLRRYNPIEGNNPIKVLEYKQFAGRAGRPGYDPYGEAIVVVRREHDVDWTLNTYMLGKPEAISSKLNSPRALRSHILAYIASDGPVKAADLKEFLDNSLYAIQKSRESLRDSLNRVLDFLTQNGFVREQSERVYEATRLGKRVSEVYVDPLSALILLKAVSRRKKPSPFALIHLIAMTPDMPKLSFRRKEIELIERVLNEFYHELLIYPEERGDIDYELLLSETKTAMLLYDWISEESEQAITEKYDVGPGDIRSLVETAEWIAYAFKRIVELLPEARTFHTSFSVLEKRLRYGVREELLELVSIPGVGRVRARKLYRAGFRSLEELASASIWELSRIEGIGEKLARSIVEFSRKNLGRIQVG</sequence>
<evidence type="ECO:0000259" key="12">
    <source>
        <dbReference type="PROSITE" id="PS51194"/>
    </source>
</evidence>
<evidence type="ECO:0000256" key="4">
    <source>
        <dbReference type="ARBA" id="ARBA00022806"/>
    </source>
</evidence>
<evidence type="ECO:0000313" key="13">
    <source>
        <dbReference type="EMBL" id="HHQ81065.1"/>
    </source>
</evidence>
<dbReference type="InterPro" id="IPR022965">
    <property type="entry name" value="Helicase_Hel308"/>
</dbReference>
<keyword evidence="5 10" id="KW-0067">ATP-binding</keyword>
<dbReference type="Pfam" id="PF14520">
    <property type="entry name" value="HHH_5"/>
    <property type="match status" value="1"/>
</dbReference>
<comment type="catalytic activity">
    <reaction evidence="9 10">
        <text>Couples ATP hydrolysis with the unwinding of duplex DNA by translocating in the 3'-5' direction.</text>
        <dbReference type="EC" id="5.6.2.4"/>
    </reaction>
</comment>
<evidence type="ECO:0000259" key="11">
    <source>
        <dbReference type="PROSITE" id="PS51192"/>
    </source>
</evidence>
<evidence type="ECO:0000256" key="7">
    <source>
        <dbReference type="ARBA" id="ARBA00023204"/>
    </source>
</evidence>
<keyword evidence="7 10" id="KW-0234">DNA repair</keyword>
<comment type="function">
    <text evidence="10">DNA-dependent ATPase and 3'-5' DNA helicase that may be involved in repair of stalled replication forks.</text>
</comment>
<comment type="subunit">
    <text evidence="10">Monomer.</text>
</comment>
<dbReference type="SUPFAM" id="SSF46785">
    <property type="entry name" value="Winged helix' DNA-binding domain"/>
    <property type="match status" value="1"/>
</dbReference>
<comment type="catalytic activity">
    <reaction evidence="10">
        <text>ATP + H2O = ADP + phosphate + H(+)</text>
        <dbReference type="Rhea" id="RHEA:13065"/>
        <dbReference type="ChEBI" id="CHEBI:15377"/>
        <dbReference type="ChEBI" id="CHEBI:15378"/>
        <dbReference type="ChEBI" id="CHEBI:30616"/>
        <dbReference type="ChEBI" id="CHEBI:43474"/>
        <dbReference type="ChEBI" id="CHEBI:456216"/>
        <dbReference type="EC" id="5.6.2.4"/>
    </reaction>
</comment>
<dbReference type="InterPro" id="IPR014001">
    <property type="entry name" value="Helicase_ATP-bd"/>
</dbReference>
<dbReference type="InterPro" id="IPR050474">
    <property type="entry name" value="Hel308_SKI2-like"/>
</dbReference>
<dbReference type="GO" id="GO:0003677">
    <property type="term" value="F:DNA binding"/>
    <property type="evidence" value="ECO:0007669"/>
    <property type="project" value="UniProtKB-UniRule"/>
</dbReference>
<keyword evidence="8 10" id="KW-0413">Isomerase</keyword>
<dbReference type="EC" id="5.6.2.4" evidence="10"/>
<dbReference type="InterPro" id="IPR001650">
    <property type="entry name" value="Helicase_C-like"/>
</dbReference>
<feature type="domain" description="Helicase C-terminal" evidence="12">
    <location>
        <begin position="238"/>
        <end position="437"/>
    </location>
</feature>
<dbReference type="InterPro" id="IPR048772">
    <property type="entry name" value="Hel308-like_dom4"/>
</dbReference>
<evidence type="ECO:0000256" key="2">
    <source>
        <dbReference type="ARBA" id="ARBA00022763"/>
    </source>
</evidence>
<protein>
    <recommendedName>
        <fullName evidence="10">ATP-dependent DNA helicase Hel308</fullName>
        <ecNumber evidence="10">5.6.2.4</ecNumber>
    </recommendedName>
    <alternativeName>
        <fullName evidence="10">DNA 3'-5' helicase Hel308</fullName>
    </alternativeName>
</protein>
<dbReference type="PANTHER" id="PTHR47961:SF10">
    <property type="entry name" value="ATP-DEPENDENT DNA HELICASE HEL308"/>
    <property type="match status" value="1"/>
</dbReference>
<feature type="binding site" evidence="10">
    <location>
        <position position="33"/>
    </location>
    <ligand>
        <name>ATP</name>
        <dbReference type="ChEBI" id="CHEBI:30616"/>
    </ligand>
</feature>
<evidence type="ECO:0000256" key="1">
    <source>
        <dbReference type="ARBA" id="ARBA00022741"/>
    </source>
</evidence>
<dbReference type="PROSITE" id="PS51194">
    <property type="entry name" value="HELICASE_CTER"/>
    <property type="match status" value="1"/>
</dbReference>
<evidence type="ECO:0000256" key="6">
    <source>
        <dbReference type="ARBA" id="ARBA00023125"/>
    </source>
</evidence>
<organism evidence="13">
    <name type="scientific">Fervidicoccus fontis</name>
    <dbReference type="NCBI Taxonomy" id="683846"/>
    <lineage>
        <taxon>Archaea</taxon>
        <taxon>Thermoproteota</taxon>
        <taxon>Thermoprotei</taxon>
        <taxon>Fervidicoccales</taxon>
        <taxon>Fervidicoccaceae</taxon>
        <taxon>Fervidicoccus</taxon>
    </lineage>
</organism>
<keyword evidence="1 10" id="KW-0547">Nucleotide-binding</keyword>
<dbReference type="GO" id="GO:0016818">
    <property type="term" value="F:hydrolase activity, acting on acid anhydrides, in phosphorus-containing anhydrides"/>
    <property type="evidence" value="ECO:0007669"/>
    <property type="project" value="UniProtKB-UniRule"/>
</dbReference>
<keyword evidence="3 10" id="KW-0378">Hydrolase</keyword>
<dbReference type="InterPro" id="IPR027417">
    <property type="entry name" value="P-loop_NTPase"/>
</dbReference>
<evidence type="ECO:0000256" key="10">
    <source>
        <dbReference type="HAMAP-Rule" id="MF_00442"/>
    </source>
</evidence>
<dbReference type="EMBL" id="DRZC01000083">
    <property type="protein sequence ID" value="HHQ81065.1"/>
    <property type="molecule type" value="Genomic_DNA"/>
</dbReference>
<dbReference type="AlphaFoldDB" id="A0A7J3ZLU4"/>
<dbReference type="InterPro" id="IPR036390">
    <property type="entry name" value="WH_DNA-bd_sf"/>
</dbReference>
<dbReference type="InterPro" id="IPR003583">
    <property type="entry name" value="Hlx-hairpin-Hlx_DNA-bd_motif"/>
</dbReference>
<keyword evidence="6 10" id="KW-0238">DNA-binding</keyword>
<evidence type="ECO:0000256" key="5">
    <source>
        <dbReference type="ARBA" id="ARBA00022840"/>
    </source>
</evidence>
<comment type="similarity">
    <text evidence="10">Belongs to the helicase family. Hel308 subfamily.</text>
</comment>
<dbReference type="SUPFAM" id="SSF158702">
    <property type="entry name" value="Sec63 N-terminal domain-like"/>
    <property type="match status" value="1"/>
</dbReference>
<dbReference type="CDD" id="cd18795">
    <property type="entry name" value="SF2_C_Ski2"/>
    <property type="match status" value="1"/>
</dbReference>
<dbReference type="Pfam" id="PF00271">
    <property type="entry name" value="Helicase_C"/>
    <property type="match status" value="1"/>
</dbReference>
<dbReference type="Gene3D" id="3.40.50.300">
    <property type="entry name" value="P-loop containing nucleotide triphosphate hydrolases"/>
    <property type="match status" value="2"/>
</dbReference>
<dbReference type="SUPFAM" id="SSF52540">
    <property type="entry name" value="P-loop containing nucleoside triphosphate hydrolases"/>
    <property type="match status" value="1"/>
</dbReference>
<dbReference type="SMART" id="SM00490">
    <property type="entry name" value="HELICc"/>
    <property type="match status" value="1"/>
</dbReference>
<evidence type="ECO:0000256" key="3">
    <source>
        <dbReference type="ARBA" id="ARBA00022801"/>
    </source>
</evidence>